<dbReference type="EMBL" id="JANILD010000002">
    <property type="protein sequence ID" value="MCQ9303358.1"/>
    <property type="molecule type" value="Genomic_DNA"/>
</dbReference>
<evidence type="ECO:0000256" key="2">
    <source>
        <dbReference type="SAM" id="SignalP"/>
    </source>
</evidence>
<dbReference type="Pfam" id="PF20316">
    <property type="entry name" value="DUF6612"/>
    <property type="match status" value="1"/>
</dbReference>
<protein>
    <recommendedName>
        <fullName evidence="6">Lipoprotein</fullName>
    </recommendedName>
</protein>
<keyword evidence="2" id="KW-0732">Signal</keyword>
<dbReference type="GeneID" id="48592505"/>
<dbReference type="AlphaFoldDB" id="A0AAI8DHD2"/>
<feature type="region of interest" description="Disordered" evidence="1">
    <location>
        <begin position="22"/>
        <end position="57"/>
    </location>
</feature>
<feature type="signal peptide" evidence="2">
    <location>
        <begin position="1"/>
        <end position="18"/>
    </location>
</feature>
<dbReference type="Proteomes" id="UP000197058">
    <property type="component" value="Chromosome"/>
</dbReference>
<evidence type="ECO:0000313" key="4">
    <source>
        <dbReference type="EMBL" id="MCQ9303358.1"/>
    </source>
</evidence>
<evidence type="ECO:0000313" key="3">
    <source>
        <dbReference type="EMBL" id="ASE33829.1"/>
    </source>
</evidence>
<proteinExistence type="predicted"/>
<evidence type="ECO:0000256" key="1">
    <source>
        <dbReference type="SAM" id="MobiDB-lite"/>
    </source>
</evidence>
<sequence>MKYRILGSLFLSSTLILAACGNGSDSSDSDTKSEKKDDTKSSSQVVKDLQSNAKDVKSYHTDNKIEVSAKGEDSQTVEVGMDVDEKETAKLDMDQAGQKMSIYVQGDKMIAKVDDQWVDLSSQVENMNIDSSLDQLNYEKYAKTLSAFKDAKAKKVDDGYELTYDIKNKEDFTKLANASGNKDQLEQFESQVDKVKGNAILKVNKDNQIDSYKLNAKLTKDDETADMKTNVTYNKLNEIDEIKIPDEAKDAKKIEDLQGGSSSSSSSSSSNSSDKAS</sequence>
<reference evidence="4" key="3">
    <citation type="submission" date="2022-07" db="EMBL/GenBank/DDBJ databases">
        <title>Bacterial species isolated from the porcine tonsil microbiota.</title>
        <authorList>
            <person name="Oliveira I.M.F."/>
        </authorList>
    </citation>
    <scope>NUCLEOTIDE SEQUENCE</scope>
    <source>
        <strain evidence="4">8QC2O2</strain>
    </source>
</reference>
<name>A0AAI8DHD2_MAMSC</name>
<dbReference type="Gene3D" id="2.50.20.20">
    <property type="match status" value="1"/>
</dbReference>
<feature type="region of interest" description="Disordered" evidence="1">
    <location>
        <begin position="247"/>
        <end position="277"/>
    </location>
</feature>
<reference evidence="5" key="1">
    <citation type="submission" date="2017-06" db="EMBL/GenBank/DDBJ databases">
        <title>FDA dAtabase for Regulatory Grade micrObial Sequences (FDA-ARGOS): Supporting development and validation of Infectious Disease Dx tests.</title>
        <authorList>
            <person name="Goldberg B."/>
            <person name="Campos J."/>
            <person name="Tallon L."/>
            <person name="Sadzewicz L."/>
            <person name="Sengamalay N."/>
            <person name="Ott S."/>
            <person name="Godinez A."/>
            <person name="Nagaraj S."/>
            <person name="Vavikolanu K."/>
            <person name="Nadendla S."/>
            <person name="George J."/>
            <person name="Geyer C."/>
            <person name="Sichtig H."/>
        </authorList>
    </citation>
    <scope>NUCLEOTIDE SEQUENCE [LARGE SCALE GENOMIC DNA]</scope>
    <source>
        <strain evidence="5">FDAARGOS_285</strain>
    </source>
</reference>
<feature type="compositionally biased region" description="Basic and acidic residues" evidence="1">
    <location>
        <begin position="29"/>
        <end position="40"/>
    </location>
</feature>
<dbReference type="PROSITE" id="PS51257">
    <property type="entry name" value="PROKAR_LIPOPROTEIN"/>
    <property type="match status" value="1"/>
</dbReference>
<evidence type="ECO:0008006" key="6">
    <source>
        <dbReference type="Google" id="ProtNLM"/>
    </source>
</evidence>
<accession>A0AAI8DHD2</accession>
<feature type="compositionally biased region" description="Low complexity" evidence="1">
    <location>
        <begin position="261"/>
        <end position="277"/>
    </location>
</feature>
<dbReference type="InterPro" id="IPR046720">
    <property type="entry name" value="DUF6612"/>
</dbReference>
<evidence type="ECO:0000313" key="5">
    <source>
        <dbReference type="Proteomes" id="UP000197058"/>
    </source>
</evidence>
<gene>
    <name evidence="3" type="ORF">CEP64_04365</name>
    <name evidence="4" type="ORF">NQ032_06910</name>
</gene>
<dbReference type="RefSeq" id="WP_048539531.1">
    <property type="nucleotide sequence ID" value="NZ_CP022046.2"/>
</dbReference>
<feature type="compositionally biased region" description="Basic and acidic residues" evidence="1">
    <location>
        <begin position="247"/>
        <end position="256"/>
    </location>
</feature>
<feature type="chain" id="PRO_5042495829" description="Lipoprotein" evidence="2">
    <location>
        <begin position="19"/>
        <end position="277"/>
    </location>
</feature>
<dbReference type="EMBL" id="CP022046">
    <property type="protein sequence ID" value="ASE33829.1"/>
    <property type="molecule type" value="Genomic_DNA"/>
</dbReference>
<reference evidence="3" key="2">
    <citation type="submission" date="2017-12" db="EMBL/GenBank/DDBJ databases">
        <title>FDA dAtabase for Regulatory Grade micrObial Sequences (FDA-ARGOS): Supporting development and validation of Infectious Disease Dx tests.</title>
        <authorList>
            <person name="Campos J."/>
            <person name="Goldberg B."/>
            <person name="Tallon L."/>
            <person name="Sadzewicz L."/>
            <person name="Sengamalay N."/>
            <person name="Ott S."/>
            <person name="Godinez A."/>
            <person name="Nagaraj S."/>
            <person name="Vavikolanu K."/>
            <person name="Vyas G."/>
            <person name="Nadendla S."/>
            <person name="Aluvathingal J."/>
            <person name="Geyer C."/>
            <person name="Nandy P."/>
            <person name="Hobson J."/>
            <person name="Sichtig H."/>
        </authorList>
    </citation>
    <scope>NUCLEOTIDE SEQUENCE</scope>
    <source>
        <strain evidence="3">FDAARGOS_285</strain>
    </source>
</reference>
<dbReference type="Proteomes" id="UP001204068">
    <property type="component" value="Unassembled WGS sequence"/>
</dbReference>
<dbReference type="KEGG" id="sscu:CEP64_04365"/>
<organism evidence="3 5">
    <name type="scientific">Mammaliicoccus sciuri</name>
    <name type="common">Staphylococcus sciuri</name>
    <dbReference type="NCBI Taxonomy" id="1296"/>
    <lineage>
        <taxon>Bacteria</taxon>
        <taxon>Bacillati</taxon>
        <taxon>Bacillota</taxon>
        <taxon>Bacilli</taxon>
        <taxon>Bacillales</taxon>
        <taxon>Staphylococcaceae</taxon>
        <taxon>Mammaliicoccus</taxon>
    </lineage>
</organism>